<dbReference type="Proteomes" id="UP001642464">
    <property type="component" value="Unassembled WGS sequence"/>
</dbReference>
<keyword evidence="3" id="KW-1185">Reference proteome</keyword>
<dbReference type="EMBL" id="CAXAMM010040184">
    <property type="protein sequence ID" value="CAK9091558.1"/>
    <property type="molecule type" value="Genomic_DNA"/>
</dbReference>
<organism evidence="2 3">
    <name type="scientific">Durusdinium trenchii</name>
    <dbReference type="NCBI Taxonomy" id="1381693"/>
    <lineage>
        <taxon>Eukaryota</taxon>
        <taxon>Sar</taxon>
        <taxon>Alveolata</taxon>
        <taxon>Dinophyceae</taxon>
        <taxon>Suessiales</taxon>
        <taxon>Symbiodiniaceae</taxon>
        <taxon>Durusdinium</taxon>
    </lineage>
</organism>
<protein>
    <submittedName>
        <fullName evidence="2">Ammonium transporter</fullName>
    </submittedName>
</protein>
<comment type="caution">
    <text evidence="2">The sequence shown here is derived from an EMBL/GenBank/DDBJ whole genome shotgun (WGS) entry which is preliminary data.</text>
</comment>
<feature type="compositionally biased region" description="Basic and acidic residues" evidence="1">
    <location>
        <begin position="467"/>
        <end position="476"/>
    </location>
</feature>
<feature type="region of interest" description="Disordered" evidence="1">
    <location>
        <begin position="451"/>
        <end position="489"/>
    </location>
</feature>
<evidence type="ECO:0000313" key="3">
    <source>
        <dbReference type="Proteomes" id="UP001642464"/>
    </source>
</evidence>
<proteinExistence type="predicted"/>
<gene>
    <name evidence="2" type="ORF">SCF082_LOCUS43129</name>
</gene>
<accession>A0ABP0QTZ5</accession>
<sequence>MPEVEDEIVQEDCDGGHLPDTGKLSFSLGAVFEATDVYEVDPTLDEIELPTPKAPPKAKAPLLTPAQVPAANRDAEETVVFELEELQETPEIVRILPCDDDDRQLDYAGMRVEALARAEARMAFGLFTAADLKYLRKNLKKRPPVGFTLFRDEASQELRSVCRTCLQVCRSPAMSCAATPAMRAEQTETSPTVVSSGPVSVTKQEEDMMMARLLREINETNGAASAAATVISPARSGKPTTRDQVNRQVMRAVMQATFPVKSVDRMNSLMRALHKTLELLFEAGRASSPDAAFVSDLFSATADGTQTPFIEEMRRQHLYEVLEFTAEISTDLIRSAGGESFVNLHGRLDPFTLVTQEETMNVLMGYFPEVKCAAMVHVAWKLGDESSQRVAEVLQKFRHHFLLKHENAWVVVSPKAVVERVVELGPGKLNRDGTDEKVAPQRNRALKVLDNPYDRDERYTPQQLLKETSRVPRKFTEEEEVAEIPKAED</sequence>
<name>A0ABP0QTZ5_9DINO</name>
<reference evidence="2 3" key="1">
    <citation type="submission" date="2024-02" db="EMBL/GenBank/DDBJ databases">
        <authorList>
            <person name="Chen Y."/>
            <person name="Shah S."/>
            <person name="Dougan E. K."/>
            <person name="Thang M."/>
            <person name="Chan C."/>
        </authorList>
    </citation>
    <scope>NUCLEOTIDE SEQUENCE [LARGE SCALE GENOMIC DNA]</scope>
</reference>
<evidence type="ECO:0000256" key="1">
    <source>
        <dbReference type="SAM" id="MobiDB-lite"/>
    </source>
</evidence>
<evidence type="ECO:0000313" key="2">
    <source>
        <dbReference type="EMBL" id="CAK9091558.1"/>
    </source>
</evidence>